<sequence>MQVNKHWGKLGRIASTGLLSLTLLLGYVFPVHAEAPSGTPSISSWSIETLNEGEKYGIYPLNWYYDGSFQGAITAEKFQSLMKSTGEKLDQLGFDKKDAALSFKTDQVITRETVITSLHTLLANYKLPASFGLADQQPVDYMSAKGIVKGTKAGLELNKPSTVEQAAVMASRLVEYAYDTAGAGAKGLMWKVTNGENTLYLLGSVHLGITDMYPMEKSIRDAFQASEDLWVEVDIVNSDMSYFASKMVYDDGTTLKDHVSEDTYKKLEKALEKMGMPAGTFDGYKPFAITTSLSTLSYYEAPEEQLIASNTGIDSYFITKAMLSGKPINELESIKLQADLFADVPASEQEAELNTLLDAILSEDGNQKAADYLKQMQLYWVKGDREGLAELLSADEQFASGETNQRLIGERDKNMAKKLAELLEQEGKHTSFVVVGSAHYVVKGMVVDLLKEKGYDVQFVQ</sequence>
<dbReference type="InterPro" id="IPR047111">
    <property type="entry name" value="YbaP-like"/>
</dbReference>
<dbReference type="STRING" id="1852522.SAMN06295960_3576"/>
<proteinExistence type="predicted"/>
<dbReference type="Pfam" id="PF01963">
    <property type="entry name" value="TraB_PrgY_gumN"/>
    <property type="match status" value="1"/>
</dbReference>
<evidence type="ECO:0008006" key="3">
    <source>
        <dbReference type="Google" id="ProtNLM"/>
    </source>
</evidence>
<dbReference type="Proteomes" id="UP000193834">
    <property type="component" value="Unassembled WGS sequence"/>
</dbReference>
<gene>
    <name evidence="1" type="ORF">SAMN06295960_3576</name>
</gene>
<dbReference type="OrthoDB" id="357294at2"/>
<accession>A0A1X7LKE5</accession>
<organism evidence="1 2">
    <name type="scientific">Paenibacillus aquistagni</name>
    <dbReference type="NCBI Taxonomy" id="1852522"/>
    <lineage>
        <taxon>Bacteria</taxon>
        <taxon>Bacillati</taxon>
        <taxon>Bacillota</taxon>
        <taxon>Bacilli</taxon>
        <taxon>Bacillales</taxon>
        <taxon>Paenibacillaceae</taxon>
        <taxon>Paenibacillus</taxon>
    </lineage>
</organism>
<evidence type="ECO:0000313" key="2">
    <source>
        <dbReference type="Proteomes" id="UP000193834"/>
    </source>
</evidence>
<dbReference type="InterPro" id="IPR002816">
    <property type="entry name" value="TraB/PrgY/GumN_fam"/>
</dbReference>
<name>A0A1X7LKE5_9BACL</name>
<dbReference type="CDD" id="cd14789">
    <property type="entry name" value="Tiki"/>
    <property type="match status" value="1"/>
</dbReference>
<dbReference type="PANTHER" id="PTHR40590">
    <property type="entry name" value="CYTOPLASMIC PROTEIN-RELATED"/>
    <property type="match status" value="1"/>
</dbReference>
<reference evidence="1 2" key="1">
    <citation type="submission" date="2017-04" db="EMBL/GenBank/DDBJ databases">
        <authorList>
            <person name="Afonso C.L."/>
            <person name="Miller P.J."/>
            <person name="Scott M.A."/>
            <person name="Spackman E."/>
            <person name="Goraichik I."/>
            <person name="Dimitrov K.M."/>
            <person name="Suarez D.L."/>
            <person name="Swayne D.E."/>
        </authorList>
    </citation>
    <scope>NUCLEOTIDE SEQUENCE [LARGE SCALE GENOMIC DNA]</scope>
    <source>
        <strain evidence="1 2">11</strain>
    </source>
</reference>
<evidence type="ECO:0000313" key="1">
    <source>
        <dbReference type="EMBL" id="SMG53823.1"/>
    </source>
</evidence>
<dbReference type="RefSeq" id="WP_085496417.1">
    <property type="nucleotide sequence ID" value="NZ_FXAZ01000005.1"/>
</dbReference>
<dbReference type="PANTHER" id="PTHR40590:SF1">
    <property type="entry name" value="CYTOPLASMIC PROTEIN"/>
    <property type="match status" value="1"/>
</dbReference>
<dbReference type="EMBL" id="FXAZ01000005">
    <property type="protein sequence ID" value="SMG53823.1"/>
    <property type="molecule type" value="Genomic_DNA"/>
</dbReference>
<keyword evidence="2" id="KW-1185">Reference proteome</keyword>
<protein>
    <recommendedName>
        <fullName evidence="3">TraB family protein</fullName>
    </recommendedName>
</protein>
<dbReference type="AlphaFoldDB" id="A0A1X7LKE5"/>